<feature type="domain" description="Ubiquitin-like protease family profile" evidence="4">
    <location>
        <begin position="69"/>
        <end position="197"/>
    </location>
</feature>
<dbReference type="EMBL" id="JAWPEI010000002">
    <property type="protein sequence ID" value="KAK4733880.1"/>
    <property type="molecule type" value="Genomic_DNA"/>
</dbReference>
<evidence type="ECO:0000256" key="1">
    <source>
        <dbReference type="ARBA" id="ARBA00005234"/>
    </source>
</evidence>
<dbReference type="GO" id="GO:0008234">
    <property type="term" value="F:cysteine-type peptidase activity"/>
    <property type="evidence" value="ECO:0007669"/>
    <property type="project" value="InterPro"/>
</dbReference>
<reference evidence="5 6" key="1">
    <citation type="submission" date="2023-10" db="EMBL/GenBank/DDBJ databases">
        <title>Genome-Wide Identification Analysis in wild type Solanum Pinnatisectum Reveals Some Genes Defensing Phytophthora Infestans.</title>
        <authorList>
            <person name="Sun C."/>
        </authorList>
    </citation>
    <scope>NUCLEOTIDE SEQUENCE [LARGE SCALE GENOMIC DNA]</scope>
    <source>
        <strain evidence="5">LQN</strain>
        <tissue evidence="5">Leaf</tissue>
    </source>
</reference>
<dbReference type="Gene3D" id="3.40.395.10">
    <property type="entry name" value="Adenoviral Proteinase, Chain A"/>
    <property type="match status" value="1"/>
</dbReference>
<comment type="caution">
    <text evidence="5">The sequence shown here is derived from an EMBL/GenBank/DDBJ whole genome shotgun (WGS) entry which is preliminary data.</text>
</comment>
<dbReference type="SUPFAM" id="SSF54001">
    <property type="entry name" value="Cysteine proteinases"/>
    <property type="match status" value="1"/>
</dbReference>
<dbReference type="GO" id="GO:0006508">
    <property type="term" value="P:proteolysis"/>
    <property type="evidence" value="ECO:0007669"/>
    <property type="project" value="UniProtKB-KW"/>
</dbReference>
<dbReference type="InterPro" id="IPR038765">
    <property type="entry name" value="Papain-like_cys_pep_sf"/>
</dbReference>
<accession>A0AAV9MAI0</accession>
<protein>
    <recommendedName>
        <fullName evidence="4">Ubiquitin-like protease family profile domain-containing protein</fullName>
    </recommendedName>
</protein>
<dbReference type="AlphaFoldDB" id="A0AAV9MAI0"/>
<keyword evidence="6" id="KW-1185">Reference proteome</keyword>
<dbReference type="PANTHER" id="PTHR31470:SF46">
    <property type="entry name" value="ULP1 PROTEASE FAMILY, C-TERMINAL CATALYTIC DOMAIN CONTAINING PROTEIN"/>
    <property type="match status" value="1"/>
</dbReference>
<proteinExistence type="inferred from homology"/>
<dbReference type="InterPro" id="IPR003653">
    <property type="entry name" value="Peptidase_C48_C"/>
</dbReference>
<name>A0AAV9MAI0_9SOLN</name>
<gene>
    <name evidence="5" type="ORF">R3W88_008141</name>
</gene>
<dbReference type="PANTHER" id="PTHR31470">
    <property type="entry name" value="CYSTEINE PROTEINASES SUPERFAMILY PROTEIN-RELATED-RELATED"/>
    <property type="match status" value="1"/>
</dbReference>
<dbReference type="Pfam" id="PF02902">
    <property type="entry name" value="Peptidase_C48"/>
    <property type="match status" value="1"/>
</dbReference>
<organism evidence="5 6">
    <name type="scientific">Solanum pinnatisectum</name>
    <name type="common">tansyleaf nightshade</name>
    <dbReference type="NCBI Taxonomy" id="50273"/>
    <lineage>
        <taxon>Eukaryota</taxon>
        <taxon>Viridiplantae</taxon>
        <taxon>Streptophyta</taxon>
        <taxon>Embryophyta</taxon>
        <taxon>Tracheophyta</taxon>
        <taxon>Spermatophyta</taxon>
        <taxon>Magnoliopsida</taxon>
        <taxon>eudicotyledons</taxon>
        <taxon>Gunneridae</taxon>
        <taxon>Pentapetalae</taxon>
        <taxon>asterids</taxon>
        <taxon>lamiids</taxon>
        <taxon>Solanales</taxon>
        <taxon>Solanaceae</taxon>
        <taxon>Solanoideae</taxon>
        <taxon>Solaneae</taxon>
        <taxon>Solanum</taxon>
    </lineage>
</organism>
<evidence type="ECO:0000256" key="3">
    <source>
        <dbReference type="ARBA" id="ARBA00022801"/>
    </source>
</evidence>
<keyword evidence="2" id="KW-0645">Protease</keyword>
<evidence type="ECO:0000313" key="5">
    <source>
        <dbReference type="EMBL" id="KAK4733880.1"/>
    </source>
</evidence>
<comment type="similarity">
    <text evidence="1">Belongs to the peptidase C48 family.</text>
</comment>
<sequence>MTTAPISFSTAKGKQKFVNCNVKQKYPFEGFNIEGEGPTQLMSSFLQLLNVGLYKHHAKNANVFPEYENKIVNIIEGFRIPTRLPWHLTHDVYVYVNCNGEFHWVLVVFKEWWIKVYNSMYSSRINRKLSGKIQKLSTILPRYLNSTNFLSKKTEPTGQLLNLTRPRTNLIHSKDCGLFVAAYAEFLSDGLQVPSYGIISESVRMKYASLL</sequence>
<evidence type="ECO:0000259" key="4">
    <source>
        <dbReference type="Pfam" id="PF02902"/>
    </source>
</evidence>
<keyword evidence="3" id="KW-0378">Hydrolase</keyword>
<dbReference type="Proteomes" id="UP001311915">
    <property type="component" value="Unassembled WGS sequence"/>
</dbReference>
<evidence type="ECO:0000256" key="2">
    <source>
        <dbReference type="ARBA" id="ARBA00022670"/>
    </source>
</evidence>
<evidence type="ECO:0000313" key="6">
    <source>
        <dbReference type="Proteomes" id="UP001311915"/>
    </source>
</evidence>